<feature type="compositionally biased region" description="Acidic residues" evidence="1">
    <location>
        <begin position="1"/>
        <end position="12"/>
    </location>
</feature>
<protein>
    <submittedName>
        <fullName evidence="2">Uncharacterized protein</fullName>
    </submittedName>
</protein>
<proteinExistence type="predicted"/>
<evidence type="ECO:0000313" key="2">
    <source>
        <dbReference type="EMBL" id="KAK9032475.1"/>
    </source>
</evidence>
<reference evidence="2 3" key="1">
    <citation type="journal article" date="2024" name="G3 (Bethesda)">
        <title>Genome assembly of Hibiscus sabdariffa L. provides insights into metabolisms of medicinal natural products.</title>
        <authorList>
            <person name="Kim T."/>
        </authorList>
    </citation>
    <scope>NUCLEOTIDE SEQUENCE [LARGE SCALE GENOMIC DNA]</scope>
    <source>
        <strain evidence="2">TK-2024</strain>
        <tissue evidence="2">Old leaves</tissue>
    </source>
</reference>
<gene>
    <name evidence="2" type="ORF">V6N11_056737</name>
</gene>
<evidence type="ECO:0000313" key="3">
    <source>
        <dbReference type="Proteomes" id="UP001396334"/>
    </source>
</evidence>
<accession>A0ABR2T4Q7</accession>
<keyword evidence="3" id="KW-1185">Reference proteome</keyword>
<dbReference type="Proteomes" id="UP001396334">
    <property type="component" value="Unassembled WGS sequence"/>
</dbReference>
<comment type="caution">
    <text evidence="2">The sequence shown here is derived from an EMBL/GenBank/DDBJ whole genome shotgun (WGS) entry which is preliminary data.</text>
</comment>
<evidence type="ECO:0000256" key="1">
    <source>
        <dbReference type="SAM" id="MobiDB-lite"/>
    </source>
</evidence>
<organism evidence="2 3">
    <name type="scientific">Hibiscus sabdariffa</name>
    <name type="common">roselle</name>
    <dbReference type="NCBI Taxonomy" id="183260"/>
    <lineage>
        <taxon>Eukaryota</taxon>
        <taxon>Viridiplantae</taxon>
        <taxon>Streptophyta</taxon>
        <taxon>Embryophyta</taxon>
        <taxon>Tracheophyta</taxon>
        <taxon>Spermatophyta</taxon>
        <taxon>Magnoliopsida</taxon>
        <taxon>eudicotyledons</taxon>
        <taxon>Gunneridae</taxon>
        <taxon>Pentapetalae</taxon>
        <taxon>rosids</taxon>
        <taxon>malvids</taxon>
        <taxon>Malvales</taxon>
        <taxon>Malvaceae</taxon>
        <taxon>Malvoideae</taxon>
        <taxon>Hibiscus</taxon>
    </lineage>
</organism>
<sequence>MVEQPSEQDEEPVVAQTCDNTAGGGHGQEVNNDLAQNQEQTVEEEGVPEVVSEVVHTSSTGPVAKICSPIFNQAANFLSSHFIQSDCSTQNLEPSAR</sequence>
<dbReference type="EMBL" id="JBBPBN010000009">
    <property type="protein sequence ID" value="KAK9032475.1"/>
    <property type="molecule type" value="Genomic_DNA"/>
</dbReference>
<feature type="region of interest" description="Disordered" evidence="1">
    <location>
        <begin position="1"/>
        <end position="31"/>
    </location>
</feature>
<name>A0ABR2T4Q7_9ROSI</name>